<dbReference type="GO" id="GO:0009279">
    <property type="term" value="C:cell outer membrane"/>
    <property type="evidence" value="ECO:0007669"/>
    <property type="project" value="UniProtKB-SubCell"/>
</dbReference>
<dbReference type="EMBL" id="UINC01000934">
    <property type="protein sequence ID" value="SUZ64429.1"/>
    <property type="molecule type" value="Genomic_DNA"/>
</dbReference>
<dbReference type="Pfam" id="PF07980">
    <property type="entry name" value="SusD_RagB"/>
    <property type="match status" value="1"/>
</dbReference>
<evidence type="ECO:0000313" key="7">
    <source>
        <dbReference type="EMBL" id="SUZ64429.1"/>
    </source>
</evidence>
<dbReference type="Gene3D" id="1.25.40.390">
    <property type="match status" value="1"/>
</dbReference>
<comment type="subcellular location">
    <subcellularLocation>
        <location evidence="1">Cell outer membrane</location>
    </subcellularLocation>
</comment>
<reference evidence="7" key="1">
    <citation type="submission" date="2018-05" db="EMBL/GenBank/DDBJ databases">
        <authorList>
            <person name="Lanie J.A."/>
            <person name="Ng W.-L."/>
            <person name="Kazmierczak K.M."/>
            <person name="Andrzejewski T.M."/>
            <person name="Davidsen T.M."/>
            <person name="Wayne K.J."/>
            <person name="Tettelin H."/>
            <person name="Glass J.I."/>
            <person name="Rusch D."/>
            <person name="Podicherti R."/>
            <person name="Tsui H.-C.T."/>
            <person name="Winkler M.E."/>
        </authorList>
    </citation>
    <scope>NUCLEOTIDE SEQUENCE</scope>
</reference>
<feature type="region of interest" description="Disordered" evidence="5">
    <location>
        <begin position="70"/>
        <end position="90"/>
    </location>
</feature>
<dbReference type="InterPro" id="IPR012944">
    <property type="entry name" value="SusD_RagB_dom"/>
</dbReference>
<keyword evidence="2" id="KW-0732">Signal</keyword>
<keyword evidence="4" id="KW-0998">Cell outer membrane</keyword>
<evidence type="ECO:0000256" key="5">
    <source>
        <dbReference type="SAM" id="MobiDB-lite"/>
    </source>
</evidence>
<protein>
    <recommendedName>
        <fullName evidence="6">RagB/SusD domain-containing protein</fullName>
    </recommendedName>
</protein>
<dbReference type="InterPro" id="IPR011990">
    <property type="entry name" value="TPR-like_helical_dom_sf"/>
</dbReference>
<evidence type="ECO:0000256" key="1">
    <source>
        <dbReference type="ARBA" id="ARBA00004442"/>
    </source>
</evidence>
<evidence type="ECO:0000256" key="3">
    <source>
        <dbReference type="ARBA" id="ARBA00023136"/>
    </source>
</evidence>
<organism evidence="7">
    <name type="scientific">marine metagenome</name>
    <dbReference type="NCBI Taxonomy" id="408172"/>
    <lineage>
        <taxon>unclassified sequences</taxon>
        <taxon>metagenomes</taxon>
        <taxon>ecological metagenomes</taxon>
    </lineage>
</organism>
<dbReference type="SUPFAM" id="SSF48452">
    <property type="entry name" value="TPR-like"/>
    <property type="match status" value="1"/>
</dbReference>
<accession>A0A381PE54</accession>
<proteinExistence type="predicted"/>
<feature type="domain" description="RagB/SusD" evidence="6">
    <location>
        <begin position="326"/>
        <end position="411"/>
    </location>
</feature>
<keyword evidence="3" id="KW-0472">Membrane</keyword>
<evidence type="ECO:0000256" key="2">
    <source>
        <dbReference type="ARBA" id="ARBA00022729"/>
    </source>
</evidence>
<name>A0A381PE54_9ZZZZ</name>
<dbReference type="AlphaFoldDB" id="A0A381PE54"/>
<sequence>MGVALTALVAFTGACDVVNPGPIQDKFLVEEESREGLVNGSQRQLVVALVGGSSIARSGALVARELMPGGQIGSHGHSPTQQAGHLDPGTGSVFSTLQTARFIGEKAIDLFAEAGGVSGDLVAQANIWAGYSNRVLGEHWCQGVIDGGPAFDATEYLTRAEGQFSAAMSSATDATLKTAAQAGRAQVRAFLATYGKATWSNAASDAAAVPTSFVFNAVTDGDNASTRNSLYYAMAGIPYGSYSMWGTYYGNQPDLTQAQPHTETGGFGFPLAGTGYYETSGDPRIAWEADHLPWAAGSLDGYGQVYRQIQTKYAGVSSPVRLAGGGEMRLIEAEAKLAGGDWAGAMTIINALRATYTTDATTHVAAGQPVAAVTAADATEAWTRLKRERAIELFYEARTMPDHKRWAQNSTPGDLELPNFEALSALFSTWPRGLDAAQSGISGYTGRQLCYDIPNSERSLNTNLEEVG</sequence>
<gene>
    <name evidence="7" type="ORF">METZ01_LOCUS17283</name>
</gene>
<evidence type="ECO:0000256" key="4">
    <source>
        <dbReference type="ARBA" id="ARBA00023237"/>
    </source>
</evidence>
<evidence type="ECO:0000259" key="6">
    <source>
        <dbReference type="Pfam" id="PF07980"/>
    </source>
</evidence>